<evidence type="ECO:0000256" key="1">
    <source>
        <dbReference type="SAM" id="MobiDB-lite"/>
    </source>
</evidence>
<comment type="caution">
    <text evidence="3">The sequence shown here is derived from an EMBL/GenBank/DDBJ whole genome shotgun (WGS) entry which is preliminary data.</text>
</comment>
<reference evidence="3 4" key="1">
    <citation type="journal article" date="2021" name="MBio">
        <title>Poor Competitiveness of Bradyrhizobium in Pigeon Pea Root Colonization in Indian Soils.</title>
        <authorList>
            <person name="Chalasani D."/>
            <person name="Basu A."/>
            <person name="Pullabhotla S.V.S.R.N."/>
            <person name="Jorrin B."/>
            <person name="Neal A.L."/>
            <person name="Poole P.S."/>
            <person name="Podile A.R."/>
            <person name="Tkacz A."/>
        </authorList>
    </citation>
    <scope>NUCLEOTIDE SEQUENCE [LARGE SCALE GENOMIC DNA]</scope>
    <source>
        <strain evidence="3 4">HU56</strain>
    </source>
</reference>
<accession>A0ABS7GXH4</accession>
<evidence type="ECO:0000313" key="3">
    <source>
        <dbReference type="EMBL" id="MBW9054585.1"/>
    </source>
</evidence>
<proteinExistence type="predicted"/>
<keyword evidence="2" id="KW-0732">Signal</keyword>
<feature type="chain" id="PRO_5046938023" description="Antifreeze protein" evidence="2">
    <location>
        <begin position="23"/>
        <end position="108"/>
    </location>
</feature>
<evidence type="ECO:0000256" key="2">
    <source>
        <dbReference type="SAM" id="SignalP"/>
    </source>
</evidence>
<feature type="region of interest" description="Disordered" evidence="1">
    <location>
        <begin position="30"/>
        <end position="68"/>
    </location>
</feature>
<evidence type="ECO:0000313" key="4">
    <source>
        <dbReference type="Proteomes" id="UP000717752"/>
    </source>
</evidence>
<protein>
    <recommendedName>
        <fullName evidence="5">Antifreeze protein</fullName>
    </recommendedName>
</protein>
<dbReference type="EMBL" id="JAEUAK010000007">
    <property type="protein sequence ID" value="MBW9054585.1"/>
    <property type="molecule type" value="Genomic_DNA"/>
</dbReference>
<feature type="compositionally biased region" description="Basic and acidic residues" evidence="1">
    <location>
        <begin position="36"/>
        <end position="68"/>
    </location>
</feature>
<evidence type="ECO:0008006" key="5">
    <source>
        <dbReference type="Google" id="ProtNLM"/>
    </source>
</evidence>
<name>A0ABS7GXH4_9HYPH</name>
<dbReference type="Proteomes" id="UP000717752">
    <property type="component" value="Unassembled WGS sequence"/>
</dbReference>
<organism evidence="3 4">
    <name type="scientific">Rhizobium mesosinicum</name>
    <dbReference type="NCBI Taxonomy" id="335017"/>
    <lineage>
        <taxon>Bacteria</taxon>
        <taxon>Pseudomonadati</taxon>
        <taxon>Pseudomonadota</taxon>
        <taxon>Alphaproteobacteria</taxon>
        <taxon>Hyphomicrobiales</taxon>
        <taxon>Rhizobiaceae</taxon>
        <taxon>Rhizobium/Agrobacterium group</taxon>
        <taxon>Rhizobium</taxon>
    </lineage>
</organism>
<feature type="signal peptide" evidence="2">
    <location>
        <begin position="1"/>
        <end position="22"/>
    </location>
</feature>
<gene>
    <name evidence="3" type="ORF">JNB85_19465</name>
</gene>
<keyword evidence="4" id="KW-1185">Reference proteome</keyword>
<sequence length="108" mass="12112">MLKAFLFTLVTGAAAMPSVAHAQVELRLGPGGVEMRNPDRDRYADPDDDYGPRRRCDPRDALDNARDAGLRRPRIIGETRRSITVEGFTRSGRLERIRFANVRGCPET</sequence>